<protein>
    <submittedName>
        <fullName evidence="1">DNA-binding beta-propeller fold protein YncE</fullName>
    </submittedName>
</protein>
<accession>A0ABU0AR77</accession>
<sequence>MSNLYKLFYLLAFTGFLTACHPEHYQPIDSDANIAATINIKDMTVSFIDIDSREKITDWAVHKPYTGGIIFPDRDTFLLYGSQLETADLYSLSTGEIIGQWEVGEGIVNGLLLENKKEIAFVNENDNYIHFVDLKGKESSKMTTEKDPFTVTQSADGSKMYVLSFNHEVLSVIDLQQMQRLDGFKIHSFAAGALLLDDQNELWVGGHGEGIDIERNIHIYDATTGELKKKIAVPTMPVDFAVMDDSVYIVSHGSNTLYKVAKEGEVLDSKIIGANPFTIKALDNELLVAGYDSSDVHFINPDDLRANKSVKVGSGPFQIVLREKK</sequence>
<dbReference type="Gene3D" id="2.130.10.10">
    <property type="entry name" value="YVTN repeat-like/Quinoprotein amine dehydrogenase"/>
    <property type="match status" value="1"/>
</dbReference>
<dbReference type="SUPFAM" id="SSF50969">
    <property type="entry name" value="YVTN repeat-like/Quinoprotein amine dehydrogenase"/>
    <property type="match status" value="1"/>
</dbReference>
<dbReference type="PROSITE" id="PS51257">
    <property type="entry name" value="PROKAR_LIPOPROTEIN"/>
    <property type="match status" value="1"/>
</dbReference>
<evidence type="ECO:0000313" key="1">
    <source>
        <dbReference type="EMBL" id="MDQ0273713.1"/>
    </source>
</evidence>
<dbReference type="PANTHER" id="PTHR47197:SF3">
    <property type="entry name" value="DIHYDRO-HEME D1 DEHYDROGENASE"/>
    <property type="match status" value="1"/>
</dbReference>
<dbReference type="InterPro" id="IPR015943">
    <property type="entry name" value="WD40/YVTN_repeat-like_dom_sf"/>
</dbReference>
<dbReference type="RefSeq" id="WP_307480192.1">
    <property type="nucleotide sequence ID" value="NZ_JAUSUB010000047.1"/>
</dbReference>
<proteinExistence type="predicted"/>
<dbReference type="InterPro" id="IPR011044">
    <property type="entry name" value="Quino_amine_DH_bsu"/>
</dbReference>
<keyword evidence="1" id="KW-0238">DNA-binding</keyword>
<keyword evidence="2" id="KW-1185">Reference proteome</keyword>
<dbReference type="GO" id="GO:0003677">
    <property type="term" value="F:DNA binding"/>
    <property type="evidence" value="ECO:0007669"/>
    <property type="project" value="UniProtKB-KW"/>
</dbReference>
<comment type="caution">
    <text evidence="1">The sequence shown here is derived from an EMBL/GenBank/DDBJ whole genome shotgun (WGS) entry which is preliminary data.</text>
</comment>
<dbReference type="InterPro" id="IPR051200">
    <property type="entry name" value="Host-pathogen_enzymatic-act"/>
</dbReference>
<dbReference type="Proteomes" id="UP001238088">
    <property type="component" value="Unassembled WGS sequence"/>
</dbReference>
<organism evidence="1 2">
    <name type="scientific">Cytobacillus purgationiresistens</name>
    <dbReference type="NCBI Taxonomy" id="863449"/>
    <lineage>
        <taxon>Bacteria</taxon>
        <taxon>Bacillati</taxon>
        <taxon>Bacillota</taxon>
        <taxon>Bacilli</taxon>
        <taxon>Bacillales</taxon>
        <taxon>Bacillaceae</taxon>
        <taxon>Cytobacillus</taxon>
    </lineage>
</organism>
<dbReference type="EMBL" id="JAUSUB010000047">
    <property type="protein sequence ID" value="MDQ0273713.1"/>
    <property type="molecule type" value="Genomic_DNA"/>
</dbReference>
<reference evidence="1 2" key="1">
    <citation type="submission" date="2023-07" db="EMBL/GenBank/DDBJ databases">
        <title>Genomic Encyclopedia of Type Strains, Phase IV (KMG-IV): sequencing the most valuable type-strain genomes for metagenomic binning, comparative biology and taxonomic classification.</title>
        <authorList>
            <person name="Goeker M."/>
        </authorList>
    </citation>
    <scope>NUCLEOTIDE SEQUENCE [LARGE SCALE GENOMIC DNA]</scope>
    <source>
        <strain evidence="1 2">DSM 23494</strain>
    </source>
</reference>
<name>A0ABU0AR77_9BACI</name>
<gene>
    <name evidence="1" type="ORF">J2S17_005645</name>
</gene>
<evidence type="ECO:0000313" key="2">
    <source>
        <dbReference type="Proteomes" id="UP001238088"/>
    </source>
</evidence>
<dbReference type="PANTHER" id="PTHR47197">
    <property type="entry name" value="PROTEIN NIRF"/>
    <property type="match status" value="1"/>
</dbReference>